<feature type="non-terminal residue" evidence="2">
    <location>
        <position position="479"/>
    </location>
</feature>
<evidence type="ECO:0000313" key="2">
    <source>
        <dbReference type="EMBL" id="CAK0822305.1"/>
    </source>
</evidence>
<evidence type="ECO:0000256" key="1">
    <source>
        <dbReference type="SAM" id="MobiDB-lite"/>
    </source>
</evidence>
<dbReference type="PANTHER" id="PTHR46512">
    <property type="entry name" value="PEPTIDYLPROLYL ISOMERASE"/>
    <property type="match status" value="1"/>
</dbReference>
<sequence>SRVLFKLAARLRLARNSCLCGRANQPGVPRSDKTWNPRPSAMVACWRGVARVLDGTRGQDVLFDQNGGALASAKVDSATWTAPAPSPSYGLVTKFEKQPKGPKIPEQMMNEMHELRDRLIESEQAKKRVREAEQRPRLGAEPPEPRRAPDVIVTEEAAGKRSPECGDSVRIGYSVVLAGEDAPIVDMCPDFEYVIGGGPRGTGQLTADALERMLAKLRRGQIASMQCTLGDLFLPGSPQVREHGAETRAVCEARLFEIYQTRDCSFQKGGGKVFKEVVKEGVGAWCDTPTDEGTALLRVEEVTTDDGTRLYPLGGDAPIEQWVVPGNGQVCDALECAVLEMRQHETALVTCSDPAFCAGGQPELEAAPGGGATYRVTLLDYTKGPDVWNFPEEERLKFGERRKAIANALFKKGRFRLAHERYRRVEELFHHLDRPKGSTVSPVRDRFLGKPELAQSCRELRSACRLNMAACCLKFGDPS</sequence>
<evidence type="ECO:0000313" key="3">
    <source>
        <dbReference type="Proteomes" id="UP001189429"/>
    </source>
</evidence>
<protein>
    <recommendedName>
        <fullName evidence="4">Peptidylprolyl isomerase</fullName>
    </recommendedName>
</protein>
<dbReference type="Gene3D" id="3.10.50.40">
    <property type="match status" value="1"/>
</dbReference>
<comment type="caution">
    <text evidence="2">The sequence shown here is derived from an EMBL/GenBank/DDBJ whole genome shotgun (WGS) entry which is preliminary data.</text>
</comment>
<keyword evidence="3" id="KW-1185">Reference proteome</keyword>
<dbReference type="InterPro" id="IPR050754">
    <property type="entry name" value="FKBP4/5/8-like"/>
</dbReference>
<dbReference type="EMBL" id="CAUYUJ010007896">
    <property type="protein sequence ID" value="CAK0822305.1"/>
    <property type="molecule type" value="Genomic_DNA"/>
</dbReference>
<dbReference type="Proteomes" id="UP001189429">
    <property type="component" value="Unassembled WGS sequence"/>
</dbReference>
<dbReference type="InterPro" id="IPR011990">
    <property type="entry name" value="TPR-like_helical_dom_sf"/>
</dbReference>
<reference evidence="2" key="1">
    <citation type="submission" date="2023-10" db="EMBL/GenBank/DDBJ databases">
        <authorList>
            <person name="Chen Y."/>
            <person name="Shah S."/>
            <person name="Dougan E. K."/>
            <person name="Thang M."/>
            <person name="Chan C."/>
        </authorList>
    </citation>
    <scope>NUCLEOTIDE SEQUENCE [LARGE SCALE GENOMIC DNA]</scope>
</reference>
<dbReference type="Gene3D" id="1.25.40.10">
    <property type="entry name" value="Tetratricopeptide repeat domain"/>
    <property type="match status" value="1"/>
</dbReference>
<name>A0ABN9RSP8_9DINO</name>
<dbReference type="PANTHER" id="PTHR46512:SF9">
    <property type="entry name" value="PEPTIDYLPROLYL ISOMERASE"/>
    <property type="match status" value="1"/>
</dbReference>
<evidence type="ECO:0008006" key="4">
    <source>
        <dbReference type="Google" id="ProtNLM"/>
    </source>
</evidence>
<feature type="region of interest" description="Disordered" evidence="1">
    <location>
        <begin position="126"/>
        <end position="164"/>
    </location>
</feature>
<gene>
    <name evidence="2" type="ORF">PCOR1329_LOCUS23361</name>
</gene>
<proteinExistence type="predicted"/>
<organism evidence="2 3">
    <name type="scientific">Prorocentrum cordatum</name>
    <dbReference type="NCBI Taxonomy" id="2364126"/>
    <lineage>
        <taxon>Eukaryota</taxon>
        <taxon>Sar</taxon>
        <taxon>Alveolata</taxon>
        <taxon>Dinophyceae</taxon>
        <taxon>Prorocentrales</taxon>
        <taxon>Prorocentraceae</taxon>
        <taxon>Prorocentrum</taxon>
    </lineage>
</organism>
<feature type="non-terminal residue" evidence="2">
    <location>
        <position position="1"/>
    </location>
</feature>
<accession>A0ABN9RSP8</accession>
<dbReference type="SUPFAM" id="SSF54534">
    <property type="entry name" value="FKBP-like"/>
    <property type="match status" value="1"/>
</dbReference>
<dbReference type="InterPro" id="IPR046357">
    <property type="entry name" value="PPIase_dom_sf"/>
</dbReference>
<feature type="compositionally biased region" description="Basic and acidic residues" evidence="1">
    <location>
        <begin position="126"/>
        <end position="149"/>
    </location>
</feature>